<proteinExistence type="predicted"/>
<gene>
    <name evidence="1" type="ORF">BCY91_14000</name>
</gene>
<comment type="caution">
    <text evidence="1">The sequence shown here is derived from an EMBL/GenBank/DDBJ whole genome shotgun (WGS) entry which is preliminary data.</text>
</comment>
<protein>
    <submittedName>
        <fullName evidence="1">DNA-binding protein</fullName>
    </submittedName>
</protein>
<keyword evidence="2" id="KW-1185">Reference proteome</keyword>
<name>A0A419S9X5_9SPHI</name>
<dbReference type="SUPFAM" id="SSF52540">
    <property type="entry name" value="P-loop containing nucleoside triphosphate hydrolases"/>
    <property type="match status" value="1"/>
</dbReference>
<accession>A0A419S9X5</accession>
<dbReference type="Proteomes" id="UP000283433">
    <property type="component" value="Unassembled WGS sequence"/>
</dbReference>
<dbReference type="AlphaFoldDB" id="A0A419S9X5"/>
<sequence>MSKITKPAELKVQQNIKVLAYGQPGLGKTTLGLSAPSPLLLDFDRGVHRVSPAHQTDTVQIEKWEDVQEVLQEDLSGYKTLVIDTAGKMLDFMSNYLIRKDPKLGKQDGSLTLQGYGARKVMFVNFLKQVDQMNKHLVFVAHDKEEKDGEQKIIRPEIGGSSSGDLVKELDLVGYMEAIGKKRTISFDPCEKFYGKNTCQLPSRIELPHLEDGTENKLLTNIFSNYQEHLENRKKIAKGYDSLMTTIKESIDGIADASTANDFVKWVSDPELTHIWDSKLQAGRLFKEKTIALKLVLNPKTKEYEKSKQPVEAAV</sequence>
<dbReference type="EMBL" id="MBTA01000003">
    <property type="protein sequence ID" value="RKD18985.1"/>
    <property type="molecule type" value="Genomic_DNA"/>
</dbReference>
<dbReference type="GO" id="GO:0003677">
    <property type="term" value="F:DNA binding"/>
    <property type="evidence" value="ECO:0007669"/>
    <property type="project" value="UniProtKB-KW"/>
</dbReference>
<dbReference type="RefSeq" id="WP_120180631.1">
    <property type="nucleotide sequence ID" value="NZ_MBTA01000003.1"/>
</dbReference>
<organism evidence="1 2">
    <name type="scientific">Pelobium manganitolerans</name>
    <dbReference type="NCBI Taxonomy" id="1842495"/>
    <lineage>
        <taxon>Bacteria</taxon>
        <taxon>Pseudomonadati</taxon>
        <taxon>Bacteroidota</taxon>
        <taxon>Sphingobacteriia</taxon>
        <taxon>Sphingobacteriales</taxon>
        <taxon>Sphingobacteriaceae</taxon>
        <taxon>Pelobium</taxon>
    </lineage>
</organism>
<keyword evidence="1" id="KW-0238">DNA-binding</keyword>
<evidence type="ECO:0000313" key="2">
    <source>
        <dbReference type="Proteomes" id="UP000283433"/>
    </source>
</evidence>
<dbReference type="OrthoDB" id="787720at2"/>
<dbReference type="Pfam" id="PF13479">
    <property type="entry name" value="AAA_24"/>
    <property type="match status" value="1"/>
</dbReference>
<reference evidence="1 2" key="1">
    <citation type="submission" date="2016-07" db="EMBL/GenBank/DDBJ databases">
        <title>Genome of Pelobium manganitolerans.</title>
        <authorList>
            <person name="Wu S."/>
            <person name="Wang G."/>
        </authorList>
    </citation>
    <scope>NUCLEOTIDE SEQUENCE [LARGE SCALE GENOMIC DNA]</scope>
    <source>
        <strain evidence="1 2">YS-25</strain>
    </source>
</reference>
<evidence type="ECO:0000313" key="1">
    <source>
        <dbReference type="EMBL" id="RKD18985.1"/>
    </source>
</evidence>
<dbReference type="InterPro" id="IPR027417">
    <property type="entry name" value="P-loop_NTPase"/>
</dbReference>